<dbReference type="Proteomes" id="UP001166291">
    <property type="component" value="Unassembled WGS sequence"/>
</dbReference>
<evidence type="ECO:0000313" key="3">
    <source>
        <dbReference type="Proteomes" id="UP001166291"/>
    </source>
</evidence>
<dbReference type="NCBIfam" id="NF001664">
    <property type="entry name" value="PRK00431.1-6"/>
    <property type="match status" value="1"/>
</dbReference>
<protein>
    <submittedName>
        <fullName evidence="2">O-acetyl-ADP-ribose deacetylase</fullName>
    </submittedName>
</protein>
<keyword evidence="3" id="KW-1185">Reference proteome</keyword>
<accession>A0ABS6VQT4</accession>
<dbReference type="CDD" id="cd02908">
    <property type="entry name" value="Macro_OAADPr_deacetylase"/>
    <property type="match status" value="1"/>
</dbReference>
<proteinExistence type="predicted"/>
<comment type="caution">
    <text evidence="2">The sequence shown here is derived from an EMBL/GenBank/DDBJ whole genome shotgun (WGS) entry which is preliminary data.</text>
</comment>
<sequence>MNLLKVRAVTKFKLFKGDICGLRVDAIANAAKNSLLGGGGVDGAIHAAAGPELLIYCRGLGGCDTGDAKFSPGFLLPAKFVIHTVGPIWRGGLRNEPALLASCYQRCLDIANELGVKSLAFPAISCGVYGYPHEAATHVAVAAINGSVMGCGDNATVNEIILVAYSEQMMAHWQSALTASALTWSEY</sequence>
<dbReference type="InterPro" id="IPR002589">
    <property type="entry name" value="Macro_dom"/>
</dbReference>
<organism evidence="2 3">
    <name type="scientific">Zhongshania aquimaris</name>
    <dbReference type="NCBI Taxonomy" id="2857107"/>
    <lineage>
        <taxon>Bacteria</taxon>
        <taxon>Pseudomonadati</taxon>
        <taxon>Pseudomonadota</taxon>
        <taxon>Gammaproteobacteria</taxon>
        <taxon>Cellvibrionales</taxon>
        <taxon>Spongiibacteraceae</taxon>
        <taxon>Zhongshania</taxon>
    </lineage>
</organism>
<name>A0ABS6VQT4_9GAMM</name>
<dbReference type="PROSITE" id="PS51154">
    <property type="entry name" value="MACRO"/>
    <property type="match status" value="1"/>
</dbReference>
<gene>
    <name evidence="2" type="ORF">KXJ70_04705</name>
</gene>
<evidence type="ECO:0000313" key="2">
    <source>
        <dbReference type="EMBL" id="MBW2940061.1"/>
    </source>
</evidence>
<reference evidence="2" key="1">
    <citation type="submission" date="2021-07" db="EMBL/GenBank/DDBJ databases">
        <title>Zhongshania sp. CAU 1632 isolated from seawater.</title>
        <authorList>
            <person name="Kim W."/>
        </authorList>
    </citation>
    <scope>NUCLEOTIDE SEQUENCE</scope>
    <source>
        <strain evidence="2">CAU 1632</strain>
    </source>
</reference>
<dbReference type="SMART" id="SM00506">
    <property type="entry name" value="A1pp"/>
    <property type="match status" value="1"/>
</dbReference>
<feature type="domain" description="Macro" evidence="1">
    <location>
        <begin position="1"/>
        <end position="181"/>
    </location>
</feature>
<dbReference type="Pfam" id="PF01661">
    <property type="entry name" value="Macro"/>
    <property type="match status" value="1"/>
</dbReference>
<dbReference type="PANTHER" id="PTHR11106">
    <property type="entry name" value="GANGLIOSIDE INDUCED DIFFERENTIATION ASSOCIATED PROTEIN 2-RELATED"/>
    <property type="match status" value="1"/>
</dbReference>
<evidence type="ECO:0000259" key="1">
    <source>
        <dbReference type="PROSITE" id="PS51154"/>
    </source>
</evidence>
<dbReference type="EMBL" id="JAHWDQ010000001">
    <property type="protein sequence ID" value="MBW2940061.1"/>
    <property type="molecule type" value="Genomic_DNA"/>
</dbReference>
<dbReference type="PANTHER" id="PTHR11106:SF27">
    <property type="entry name" value="MACRO DOMAIN-CONTAINING PROTEIN"/>
    <property type="match status" value="1"/>
</dbReference>